<gene>
    <name evidence="1" type="ORF">GOBAR_AA33635</name>
</gene>
<reference evidence="1 2" key="1">
    <citation type="submission" date="2015-01" db="EMBL/GenBank/DDBJ databases">
        <title>Genome of allotetraploid Gossypium barbadense reveals genomic plasticity and fiber elongation in cotton evolution.</title>
        <authorList>
            <person name="Chen X."/>
            <person name="Liu X."/>
            <person name="Zhao B."/>
            <person name="Zheng H."/>
            <person name="Hu Y."/>
            <person name="Lu G."/>
            <person name="Yang C."/>
            <person name="Chen J."/>
            <person name="Shan C."/>
            <person name="Zhang L."/>
            <person name="Zhou Y."/>
            <person name="Wang L."/>
            <person name="Guo W."/>
            <person name="Bai Y."/>
            <person name="Ruan J."/>
            <person name="Shangguan X."/>
            <person name="Mao Y."/>
            <person name="Jiang J."/>
            <person name="Zhu Y."/>
            <person name="Lei J."/>
            <person name="Kang H."/>
            <person name="Chen S."/>
            <person name="He X."/>
            <person name="Wang R."/>
            <person name="Wang Y."/>
            <person name="Chen J."/>
            <person name="Wang L."/>
            <person name="Yu S."/>
            <person name="Wang B."/>
            <person name="Wei J."/>
            <person name="Song S."/>
            <person name="Lu X."/>
            <person name="Gao Z."/>
            <person name="Gu W."/>
            <person name="Deng X."/>
            <person name="Ma D."/>
            <person name="Wang S."/>
            <person name="Liang W."/>
            <person name="Fang L."/>
            <person name="Cai C."/>
            <person name="Zhu X."/>
            <person name="Zhou B."/>
            <person name="Zhang Y."/>
            <person name="Chen Z."/>
            <person name="Xu S."/>
            <person name="Zhu R."/>
            <person name="Wang S."/>
            <person name="Zhang T."/>
            <person name="Zhao G."/>
        </authorList>
    </citation>
    <scope>NUCLEOTIDE SEQUENCE [LARGE SCALE GENOMIC DNA]</scope>
    <source>
        <strain evidence="2">cv. Xinhai21</strain>
        <tissue evidence="1">Leaf</tissue>
    </source>
</reference>
<evidence type="ECO:0000313" key="2">
    <source>
        <dbReference type="Proteomes" id="UP000239757"/>
    </source>
</evidence>
<sequence length="374" mass="42040">MLALIVKDVFKQYCDWLYSAEFTTLLNDAILVLIPKTKWSNCMKDLLPIALCNVRYKLVAKVLANHLKKLLPDLILSTQDECRYLSTCLFYGLEASVVCSDKLSFEAQESECQDVKLILASYEAASGQAVKFQNSGVLFSSNTSLVDRQMRSICLAKSLLLRGSRWWSGDGRTITVFNDPWLDDDSNFFVVSTPFDSMENLTLPISLAQPPDKLIWHFDKGDIYTLAKWGCTVPLQCPSCGFKCGEYEDIGHIFLQCPFAVQVWALTGIGPSSLSFSLWLSSLLLNVDDTLLKRTVDFMKLMDWDASNAAHRRVLLETLPLGSTAAVAWVRPPPRFLKCNVDAILLMDHQQVVIVLNSRNYYTSEFGLLIEGCP</sequence>
<proteinExistence type="predicted"/>
<dbReference type="EMBL" id="KZ668751">
    <property type="protein sequence ID" value="PPR87051.1"/>
    <property type="molecule type" value="Genomic_DNA"/>
</dbReference>
<dbReference type="OrthoDB" id="1714437at2759"/>
<protein>
    <recommendedName>
        <fullName evidence="3">Reverse transcriptase zinc-binding domain-containing protein</fullName>
    </recommendedName>
</protein>
<evidence type="ECO:0008006" key="3">
    <source>
        <dbReference type="Google" id="ProtNLM"/>
    </source>
</evidence>
<dbReference type="Proteomes" id="UP000239757">
    <property type="component" value="Unassembled WGS sequence"/>
</dbReference>
<accession>A0A2P5W7K4</accession>
<organism evidence="1 2">
    <name type="scientific">Gossypium barbadense</name>
    <name type="common">Sea Island cotton</name>
    <name type="synonym">Hibiscus barbadensis</name>
    <dbReference type="NCBI Taxonomy" id="3634"/>
    <lineage>
        <taxon>Eukaryota</taxon>
        <taxon>Viridiplantae</taxon>
        <taxon>Streptophyta</taxon>
        <taxon>Embryophyta</taxon>
        <taxon>Tracheophyta</taxon>
        <taxon>Spermatophyta</taxon>
        <taxon>Magnoliopsida</taxon>
        <taxon>eudicotyledons</taxon>
        <taxon>Gunneridae</taxon>
        <taxon>Pentapetalae</taxon>
        <taxon>rosids</taxon>
        <taxon>malvids</taxon>
        <taxon>Malvales</taxon>
        <taxon>Malvaceae</taxon>
        <taxon>Malvoideae</taxon>
        <taxon>Gossypium</taxon>
    </lineage>
</organism>
<dbReference type="AlphaFoldDB" id="A0A2P5W7K4"/>
<evidence type="ECO:0000313" key="1">
    <source>
        <dbReference type="EMBL" id="PPR87051.1"/>
    </source>
</evidence>
<name>A0A2P5W7K4_GOSBA</name>